<proteinExistence type="inferred from homology"/>
<dbReference type="Proteomes" id="UP001501747">
    <property type="component" value="Unassembled WGS sequence"/>
</dbReference>
<keyword evidence="3 5" id="KW-0238">DNA-binding</keyword>
<dbReference type="InterPro" id="IPR016032">
    <property type="entry name" value="Sig_transdc_resp-reg_C-effctor"/>
</dbReference>
<feature type="DNA-binding region" description="OmpR/PhoB-type" evidence="5">
    <location>
        <begin position="1"/>
        <end position="94"/>
    </location>
</feature>
<evidence type="ECO:0000256" key="2">
    <source>
        <dbReference type="ARBA" id="ARBA00023015"/>
    </source>
</evidence>
<dbReference type="PROSITE" id="PS51755">
    <property type="entry name" value="OMPR_PHOB"/>
    <property type="match status" value="1"/>
</dbReference>
<evidence type="ECO:0000256" key="1">
    <source>
        <dbReference type="ARBA" id="ARBA00005820"/>
    </source>
</evidence>
<comment type="caution">
    <text evidence="7">The sequence shown here is derived from an EMBL/GenBank/DDBJ whole genome shotgun (WGS) entry which is preliminary data.</text>
</comment>
<evidence type="ECO:0000256" key="3">
    <source>
        <dbReference type="ARBA" id="ARBA00023125"/>
    </source>
</evidence>
<feature type="domain" description="OmpR/PhoB-type" evidence="6">
    <location>
        <begin position="1"/>
        <end position="94"/>
    </location>
</feature>
<dbReference type="RefSeq" id="WP_344875141.1">
    <property type="nucleotide sequence ID" value="NZ_BAABAL010000009.1"/>
</dbReference>
<dbReference type="PANTHER" id="PTHR35807">
    <property type="entry name" value="TRANSCRIPTIONAL REGULATOR REDD-RELATED"/>
    <property type="match status" value="1"/>
</dbReference>
<dbReference type="Pfam" id="PF03704">
    <property type="entry name" value="BTAD"/>
    <property type="match status" value="1"/>
</dbReference>
<name>A0ABP7S569_9PSEU</name>
<dbReference type="InterPro" id="IPR001867">
    <property type="entry name" value="OmpR/PhoB-type_DNA-bd"/>
</dbReference>
<gene>
    <name evidence="7" type="ORF">GCM10022247_30550</name>
</gene>
<dbReference type="SMART" id="SM01043">
    <property type="entry name" value="BTAD"/>
    <property type="match status" value="1"/>
</dbReference>
<keyword evidence="8" id="KW-1185">Reference proteome</keyword>
<dbReference type="InterPro" id="IPR051677">
    <property type="entry name" value="AfsR-DnrI-RedD_regulator"/>
</dbReference>
<dbReference type="InterPro" id="IPR036388">
    <property type="entry name" value="WH-like_DNA-bd_sf"/>
</dbReference>
<dbReference type="SUPFAM" id="SSF52540">
    <property type="entry name" value="P-loop containing nucleoside triphosphate hydrolases"/>
    <property type="match status" value="1"/>
</dbReference>
<keyword evidence="2" id="KW-0805">Transcription regulation</keyword>
<dbReference type="CDD" id="cd15831">
    <property type="entry name" value="BTAD"/>
    <property type="match status" value="1"/>
</dbReference>
<protein>
    <recommendedName>
        <fullName evidence="6">OmpR/PhoB-type domain-containing protein</fullName>
    </recommendedName>
</protein>
<reference evidence="8" key="1">
    <citation type="journal article" date="2019" name="Int. J. Syst. Evol. Microbiol.">
        <title>The Global Catalogue of Microorganisms (GCM) 10K type strain sequencing project: providing services to taxonomists for standard genome sequencing and annotation.</title>
        <authorList>
            <consortium name="The Broad Institute Genomics Platform"/>
            <consortium name="The Broad Institute Genome Sequencing Center for Infectious Disease"/>
            <person name="Wu L."/>
            <person name="Ma J."/>
        </authorList>
    </citation>
    <scope>NUCLEOTIDE SEQUENCE [LARGE SCALE GENOMIC DNA]</scope>
    <source>
        <strain evidence="8">JCM 17342</strain>
    </source>
</reference>
<organism evidence="7 8">
    <name type="scientific">Allokutzneria multivorans</name>
    <dbReference type="NCBI Taxonomy" id="1142134"/>
    <lineage>
        <taxon>Bacteria</taxon>
        <taxon>Bacillati</taxon>
        <taxon>Actinomycetota</taxon>
        <taxon>Actinomycetes</taxon>
        <taxon>Pseudonocardiales</taxon>
        <taxon>Pseudonocardiaceae</taxon>
        <taxon>Allokutzneria</taxon>
    </lineage>
</organism>
<evidence type="ECO:0000313" key="8">
    <source>
        <dbReference type="Proteomes" id="UP001501747"/>
    </source>
</evidence>
<evidence type="ECO:0000256" key="4">
    <source>
        <dbReference type="ARBA" id="ARBA00023163"/>
    </source>
</evidence>
<dbReference type="InterPro" id="IPR005158">
    <property type="entry name" value="BTAD"/>
</dbReference>
<dbReference type="Pfam" id="PF00486">
    <property type="entry name" value="Trans_reg_C"/>
    <property type="match status" value="1"/>
</dbReference>
<dbReference type="EMBL" id="BAABAL010000009">
    <property type="protein sequence ID" value="GAA4006703.1"/>
    <property type="molecule type" value="Genomic_DNA"/>
</dbReference>
<dbReference type="Gene3D" id="3.40.50.300">
    <property type="entry name" value="P-loop containing nucleotide triphosphate hydrolases"/>
    <property type="match status" value="1"/>
</dbReference>
<dbReference type="InterPro" id="IPR027417">
    <property type="entry name" value="P-loop_NTPase"/>
</dbReference>
<dbReference type="SUPFAM" id="SSF48452">
    <property type="entry name" value="TPR-like"/>
    <property type="match status" value="1"/>
</dbReference>
<evidence type="ECO:0000259" key="6">
    <source>
        <dbReference type="PROSITE" id="PS51755"/>
    </source>
</evidence>
<evidence type="ECO:0000256" key="5">
    <source>
        <dbReference type="PROSITE-ProRule" id="PRU01091"/>
    </source>
</evidence>
<dbReference type="InterPro" id="IPR011990">
    <property type="entry name" value="TPR-like_helical_dom_sf"/>
</dbReference>
<evidence type="ECO:0000313" key="7">
    <source>
        <dbReference type="EMBL" id="GAA4006703.1"/>
    </source>
</evidence>
<sequence length="426" mass="46572">MQTIFRVLGPMEIARDGEPVALRPAKQRALLAVLLLRANVVVPVATLVDCLWEDVPPAGAKGAVQAYVMRMRQSIGDHGASLVKTRPDGYVLETAAENVDLHRFHILVTRAHTSREATERAATLREAVGLWRGPLLDDVGGAALRERIPDIPIHSEARLQAMEQCFDAELQLGGHEELLDELHSMTAEHPLRERFWGQLMIALYRAHRQQAALAAYDEVSRRLADELGIDTGAEIRALRDRIRDGDFPLAPQPPRASAVVPSQLPADPGELPGRAELVEEITELLVNPEERPTVPLVVLTGSPDGGRAQLAARIAHQARPAFPGGQLHATLRQGIDTASVLVGFLHALGVREEQVPPEPEERTALYRSLLATRRVLVMLDSVADPDQVRPLLPGDSGCAMLVTSENDLRGLTALHSARQFRVAPPR</sequence>
<accession>A0ABP7S569</accession>
<dbReference type="Gene3D" id="1.10.10.10">
    <property type="entry name" value="Winged helix-like DNA-binding domain superfamily/Winged helix DNA-binding domain"/>
    <property type="match status" value="1"/>
</dbReference>
<dbReference type="PANTHER" id="PTHR35807:SF1">
    <property type="entry name" value="TRANSCRIPTIONAL REGULATOR REDD"/>
    <property type="match status" value="1"/>
</dbReference>
<dbReference type="SMART" id="SM00862">
    <property type="entry name" value="Trans_reg_C"/>
    <property type="match status" value="1"/>
</dbReference>
<dbReference type="SUPFAM" id="SSF46894">
    <property type="entry name" value="C-terminal effector domain of the bipartite response regulators"/>
    <property type="match status" value="1"/>
</dbReference>
<dbReference type="Gene3D" id="1.25.40.10">
    <property type="entry name" value="Tetratricopeptide repeat domain"/>
    <property type="match status" value="1"/>
</dbReference>
<keyword evidence="4" id="KW-0804">Transcription</keyword>
<comment type="similarity">
    <text evidence="1">Belongs to the AfsR/DnrI/RedD regulatory family.</text>
</comment>